<evidence type="ECO:0000256" key="1">
    <source>
        <dbReference type="ARBA" id="ARBA00004496"/>
    </source>
</evidence>
<keyword evidence="3" id="KW-0963">Cytoplasm</keyword>
<comment type="subcellular location">
    <subcellularLocation>
        <location evidence="1">Cytoplasm</location>
    </subcellularLocation>
</comment>
<organism evidence="7 8">
    <name type="scientific">Pseudomonas shahriarae</name>
    <dbReference type="NCBI Taxonomy" id="2745512"/>
    <lineage>
        <taxon>Bacteria</taxon>
        <taxon>Pseudomonadati</taxon>
        <taxon>Pseudomonadota</taxon>
        <taxon>Gammaproteobacteria</taxon>
        <taxon>Pseudomonadales</taxon>
        <taxon>Pseudomonadaceae</taxon>
        <taxon>Pseudomonas</taxon>
    </lineage>
</organism>
<evidence type="ECO:0000256" key="3">
    <source>
        <dbReference type="ARBA" id="ARBA00022490"/>
    </source>
</evidence>
<dbReference type="Proteomes" id="UP001148189">
    <property type="component" value="Unassembled WGS sequence"/>
</dbReference>
<dbReference type="InterPro" id="IPR012842">
    <property type="entry name" value="T3SS_SctL/SctL2"/>
</dbReference>
<protein>
    <submittedName>
        <fullName evidence="7">Type III secretion system stator protein SctL</fullName>
    </submittedName>
</protein>
<feature type="coiled-coil region" evidence="6">
    <location>
        <begin position="29"/>
        <end position="60"/>
    </location>
</feature>
<dbReference type="RefSeq" id="WP_200660678.1">
    <property type="nucleotide sequence ID" value="NZ_JAMDHE010000029.1"/>
</dbReference>
<evidence type="ECO:0000313" key="8">
    <source>
        <dbReference type="Proteomes" id="UP001148189"/>
    </source>
</evidence>
<evidence type="ECO:0000256" key="2">
    <source>
        <dbReference type="ARBA" id="ARBA00022448"/>
    </source>
</evidence>
<keyword evidence="2" id="KW-0813">Transport</keyword>
<evidence type="ECO:0000313" key="7">
    <source>
        <dbReference type="EMBL" id="MDD0987327.1"/>
    </source>
</evidence>
<evidence type="ECO:0000256" key="6">
    <source>
        <dbReference type="SAM" id="Coils"/>
    </source>
</evidence>
<dbReference type="Pfam" id="PF06188">
    <property type="entry name" value="HrpE"/>
    <property type="match status" value="1"/>
</dbReference>
<proteinExistence type="inferred from homology"/>
<keyword evidence="8" id="KW-1185">Reference proteome</keyword>
<reference evidence="7" key="1">
    <citation type="submission" date="2022-05" db="EMBL/GenBank/DDBJ databases">
        <title>Novel Pseudomonas spp. Isolated from a Rainbow Trout Aquaculture Facility.</title>
        <authorList>
            <person name="Testerman T."/>
            <person name="Graf J."/>
        </authorList>
    </citation>
    <scope>NUCLEOTIDE SEQUENCE</scope>
    <source>
        <strain evidence="7">ID1050</strain>
    </source>
</reference>
<sequence>MLNIRKIELRTGAPGLPQTLISQEMLADCRRASQLLSRAKAQAKELLRQATEHREKALEKLTLEFWRRANAQLKEWEKQQHVMCDNLEQYATSIANQTILCLLEEAPVAQRLSALVKQLLATQVPSGKATLLCHPLECAEVERCLSRQHATFWTLRPDDRVRPQSLVLETEEGDFCINWASLCETVLVRDVQTPGA</sequence>
<evidence type="ECO:0000256" key="4">
    <source>
        <dbReference type="ARBA" id="ARBA00022927"/>
    </source>
</evidence>
<evidence type="ECO:0000256" key="5">
    <source>
        <dbReference type="ARBA" id="ARBA00024335"/>
    </source>
</evidence>
<dbReference type="EMBL" id="JAMDHD010000031">
    <property type="protein sequence ID" value="MDD0987327.1"/>
    <property type="molecule type" value="Genomic_DNA"/>
</dbReference>
<name>A0ABT5NHM5_9PSED</name>
<dbReference type="InterPro" id="IPR009335">
    <property type="entry name" value="T3SS_HrpE/ATPase_suE"/>
</dbReference>
<dbReference type="NCBIfam" id="TIGR02499">
    <property type="entry name" value="HrpE_YscL_not"/>
    <property type="match status" value="1"/>
</dbReference>
<keyword evidence="4" id="KW-0653">Protein transport</keyword>
<comment type="caution">
    <text evidence="7">The sequence shown here is derived from an EMBL/GenBank/DDBJ whole genome shotgun (WGS) entry which is preliminary data.</text>
</comment>
<keyword evidence="6" id="KW-0175">Coiled coil</keyword>
<comment type="similarity">
    <text evidence="5">Belongs to the SctL stator family.</text>
</comment>
<accession>A0ABT5NHM5</accession>
<gene>
    <name evidence="7" type="primary">sctL</name>
    <name evidence="7" type="ORF">M5G21_20410</name>
</gene>